<dbReference type="InterPro" id="IPR000185">
    <property type="entry name" value="SecA"/>
</dbReference>
<proteinExistence type="inferred from homology"/>
<keyword evidence="3 11" id="KW-0813">Transport</keyword>
<evidence type="ECO:0000313" key="15">
    <source>
        <dbReference type="EMBL" id="GAQ84908.1"/>
    </source>
</evidence>
<protein>
    <recommendedName>
        <fullName evidence="11">Protein translocase subunit SecA</fullName>
    </recommendedName>
</protein>
<dbReference type="FunFam" id="3.90.1440.10:FF:000003">
    <property type="entry name" value="Preprotein translocase SecA subunit"/>
    <property type="match status" value="1"/>
</dbReference>
<evidence type="ECO:0000256" key="1">
    <source>
        <dbReference type="ARBA" id="ARBA00004170"/>
    </source>
</evidence>
<feature type="region of interest" description="Disordered" evidence="12">
    <location>
        <begin position="60"/>
        <end position="117"/>
    </location>
</feature>
<evidence type="ECO:0000256" key="3">
    <source>
        <dbReference type="ARBA" id="ARBA00022448"/>
    </source>
</evidence>
<dbReference type="SUPFAM" id="SSF81767">
    <property type="entry name" value="Pre-protein crosslinking domain of SecA"/>
    <property type="match status" value="1"/>
</dbReference>
<accession>A0A1Y1I9Y0</accession>
<evidence type="ECO:0000256" key="8">
    <source>
        <dbReference type="ARBA" id="ARBA00023010"/>
    </source>
</evidence>
<dbReference type="InterPro" id="IPR011116">
    <property type="entry name" value="SecA_Wing/Scaffold"/>
</dbReference>
<reference evidence="15 16" key="1">
    <citation type="journal article" date="2014" name="Nat. Commun.">
        <title>Klebsormidium flaccidum genome reveals primary factors for plant terrestrial adaptation.</title>
        <authorList>
            <person name="Hori K."/>
            <person name="Maruyama F."/>
            <person name="Fujisawa T."/>
            <person name="Togashi T."/>
            <person name="Yamamoto N."/>
            <person name="Seo M."/>
            <person name="Sato S."/>
            <person name="Yamada T."/>
            <person name="Mori H."/>
            <person name="Tajima N."/>
            <person name="Moriyama T."/>
            <person name="Ikeuchi M."/>
            <person name="Watanabe M."/>
            <person name="Wada H."/>
            <person name="Kobayashi K."/>
            <person name="Saito M."/>
            <person name="Masuda T."/>
            <person name="Sasaki-Sekimoto Y."/>
            <person name="Mashiguchi K."/>
            <person name="Awai K."/>
            <person name="Shimojima M."/>
            <person name="Masuda S."/>
            <person name="Iwai M."/>
            <person name="Nobusawa T."/>
            <person name="Narise T."/>
            <person name="Kondo S."/>
            <person name="Saito H."/>
            <person name="Sato R."/>
            <person name="Murakawa M."/>
            <person name="Ihara Y."/>
            <person name="Oshima-Yamada Y."/>
            <person name="Ohtaka K."/>
            <person name="Satoh M."/>
            <person name="Sonobe K."/>
            <person name="Ishii M."/>
            <person name="Ohtani R."/>
            <person name="Kanamori-Sato M."/>
            <person name="Honoki R."/>
            <person name="Miyazaki D."/>
            <person name="Mochizuki H."/>
            <person name="Umetsu J."/>
            <person name="Higashi K."/>
            <person name="Shibata D."/>
            <person name="Kamiya Y."/>
            <person name="Sato N."/>
            <person name="Nakamura Y."/>
            <person name="Tabata S."/>
            <person name="Ida S."/>
            <person name="Kurokawa K."/>
            <person name="Ohta H."/>
        </authorList>
    </citation>
    <scope>NUCLEOTIDE SEQUENCE [LARGE SCALE GENOMIC DNA]</scope>
    <source>
        <strain evidence="15 16">NIES-2285</strain>
    </source>
</reference>
<dbReference type="InterPro" id="IPR014018">
    <property type="entry name" value="SecA_motor_DEAD"/>
</dbReference>
<dbReference type="InterPro" id="IPR011130">
    <property type="entry name" value="SecA_preprotein_X-link_dom"/>
</dbReference>
<dbReference type="HAMAP" id="MF_01382">
    <property type="entry name" value="SecA"/>
    <property type="match status" value="1"/>
</dbReference>
<dbReference type="InterPro" id="IPR044722">
    <property type="entry name" value="SecA_SF2_C"/>
</dbReference>
<evidence type="ECO:0000256" key="10">
    <source>
        <dbReference type="ARBA" id="ARBA00034043"/>
    </source>
</evidence>
<evidence type="ECO:0000256" key="6">
    <source>
        <dbReference type="ARBA" id="ARBA00022927"/>
    </source>
</evidence>
<dbReference type="GO" id="GO:0006605">
    <property type="term" value="P:protein targeting"/>
    <property type="evidence" value="ECO:0007669"/>
    <property type="project" value="InterPro"/>
</dbReference>
<dbReference type="PROSITE" id="PS51196">
    <property type="entry name" value="SECA_MOTOR_DEAD"/>
    <property type="match status" value="1"/>
</dbReference>
<keyword evidence="16" id="KW-1185">Reference proteome</keyword>
<dbReference type="NCBIfam" id="TIGR00963">
    <property type="entry name" value="secA"/>
    <property type="match status" value="1"/>
</dbReference>
<dbReference type="InterPro" id="IPR027417">
    <property type="entry name" value="P-loop_NTPase"/>
</dbReference>
<keyword evidence="9" id="KW-0472">Membrane</keyword>
<dbReference type="SMART" id="SM00957">
    <property type="entry name" value="SecA_DEAD"/>
    <property type="match status" value="1"/>
</dbReference>
<name>A0A1Y1I9Y0_KLENI</name>
<dbReference type="GO" id="GO:0016020">
    <property type="term" value="C:membrane"/>
    <property type="evidence" value="ECO:0007669"/>
    <property type="project" value="UniProtKB-SubCell"/>
</dbReference>
<dbReference type="EMBL" id="DF237161">
    <property type="protein sequence ID" value="GAQ84908.1"/>
    <property type="molecule type" value="Genomic_DNA"/>
</dbReference>
<comment type="similarity">
    <text evidence="2 11">Belongs to the SecA family.</text>
</comment>
<evidence type="ECO:0000256" key="11">
    <source>
        <dbReference type="RuleBase" id="RU003874"/>
    </source>
</evidence>
<keyword evidence="6 11" id="KW-0653">Protein transport</keyword>
<evidence type="ECO:0000256" key="4">
    <source>
        <dbReference type="ARBA" id="ARBA00022741"/>
    </source>
</evidence>
<dbReference type="OrthoDB" id="27934at2759"/>
<evidence type="ECO:0000256" key="12">
    <source>
        <dbReference type="SAM" id="MobiDB-lite"/>
    </source>
</evidence>
<dbReference type="Pfam" id="PF07516">
    <property type="entry name" value="SecA_SW"/>
    <property type="match status" value="1"/>
</dbReference>
<evidence type="ECO:0000259" key="13">
    <source>
        <dbReference type="PROSITE" id="PS51192"/>
    </source>
</evidence>
<dbReference type="InterPro" id="IPR020937">
    <property type="entry name" value="SecA_CS"/>
</dbReference>
<comment type="catalytic activity">
    <reaction evidence="10">
        <text>ATP + H2O + chloroplast-proteinSide 1 = ADP + phosphate + chloroplast-proteinSide 2.</text>
        <dbReference type="EC" id="7.4.2.4"/>
    </reaction>
</comment>
<evidence type="ECO:0000313" key="16">
    <source>
        <dbReference type="Proteomes" id="UP000054558"/>
    </source>
</evidence>
<dbReference type="GO" id="GO:0005524">
    <property type="term" value="F:ATP binding"/>
    <property type="evidence" value="ECO:0000318"/>
    <property type="project" value="GO_Central"/>
</dbReference>
<dbReference type="GO" id="GO:0017038">
    <property type="term" value="P:protein import"/>
    <property type="evidence" value="ECO:0007669"/>
    <property type="project" value="InterPro"/>
</dbReference>
<feature type="compositionally biased region" description="Low complexity" evidence="12">
    <location>
        <begin position="101"/>
        <end position="117"/>
    </location>
</feature>
<feature type="domain" description="Helicase ATP-binding" evidence="13">
    <location>
        <begin position="254"/>
        <end position="415"/>
    </location>
</feature>
<dbReference type="InterPro" id="IPR014001">
    <property type="entry name" value="Helicase_ATP-bd"/>
</dbReference>
<dbReference type="OMA" id="SHTIGME"/>
<dbReference type="Proteomes" id="UP000054558">
    <property type="component" value="Unassembled WGS sequence"/>
</dbReference>
<dbReference type="PROSITE" id="PS51192">
    <property type="entry name" value="HELICASE_ATP_BIND_1"/>
    <property type="match status" value="1"/>
</dbReference>
<sequence>MADACCLLPRCGETIISLASTSGRAGAACQARFLPAPQPWSAAPVPSVWAGCRSQPQGRYWGGRSAEGQPQRRGNREQWGLPPGGRPLAGGGLTGAHTRRAGSTAGGARQAAARASYRTPVTRDRAVACRAAAVTFQVDEDDYKQEAPGPPPAAAPAVETAPGVVQRVVAAVQRGLDLNEWVLRDFRQTVAAVRAWEGHMAALSDEQLKGQTERFRARLRGGATLEDLQAEAFATVREAARRTLGMSHFDVQVLGGAVLHCGAVAEMRTGEGKTLVSTLPAYLNALAGHGVHVITVNDYLAKRDAEWVGRVHRFLGLSVGLIQANMETAARRAAYLCDITYANNNEVGFDYLRDMVELNKHLMRHREARPFHFAIIDEVDSVLIDEGRNPLIISGPSGGNTDKYPQAAAAAARMVKDQHYKVKEGSRAVELLEEGVLEAEVFLGVADLWAEDNTWADFVVTAVRAKEGFKRDKDYIVKDGQVIIVDEFTGRSQPGRRYSDHLHQALEAKEGVPIQPEMRTIAEITHQAFFRLYAKLAGMTGTAKTEESEFVRVYKLPVVVVPTNVPAVRADLPLEVYPSARGKFGAVAREVLAMTRAGRPVLVGTTSVSSSEVLSDILTANGISHNLLNARPQYAALEAEIIAQAGRFGAITISTNMAGRGTDILLGGNAEMLAGTLLRKYLDPLLCPPGPEPPALGPEEEAAPPPVTQVLPSVHCSTPTWVLLAQAQKAARVVGPFDTDAAAALVARATELGLERSLRAHWERHVAAPHEMPPRLDALLREGDAAAPSGGEQTAERRQLLFWMGAAYYALHKDCSAHCKQEGERVRALGGLHVIGTQLHESRRVDNQLKGRAGRQGDPGSSKFMVSLDDDLMLHFRAVLDPTRLSKFVDAVFANDDYNIAAYTPAVGNEFRKLQVRMEKQHLRERRQVMDFDAVPEVQRAYIYTLRQQLLTAPAAAVEACMFQYMQDCVDDVIARHAAANQPPATWDLAAILAEVQQLGDAHVNDAPPFSLPPPSALLAELQALPSPPGPALALPPGVPLRDLTIQEQRAILARQARRSAQRGPEWSGPWREAVQVLRSFLAESLIARHHAMAALLPDAPVQQQQMLTQLLVVHLDDYWKLHLANLKRLRSAVSVRGFGQMNPLEEFRIEGCRLFLGMLETMRRNMVKIMVMSPGMRQKTWVDHELTMLGQEDPQSDSRL</sequence>
<dbReference type="InterPro" id="IPR011115">
    <property type="entry name" value="SecA_DEAD"/>
</dbReference>
<keyword evidence="8 11" id="KW-0811">Translocation</keyword>
<evidence type="ECO:0000256" key="9">
    <source>
        <dbReference type="ARBA" id="ARBA00023136"/>
    </source>
</evidence>
<dbReference type="Pfam" id="PF01043">
    <property type="entry name" value="SecA_PP_bind"/>
    <property type="match status" value="1"/>
</dbReference>
<dbReference type="PANTHER" id="PTHR30612:SF11">
    <property type="entry name" value="PROTEIN TRANSLOCASE SUBUNIT SECA2, CHLOROPLASTIC"/>
    <property type="match status" value="1"/>
</dbReference>
<evidence type="ECO:0000256" key="2">
    <source>
        <dbReference type="ARBA" id="ARBA00007650"/>
    </source>
</evidence>
<keyword evidence="7" id="KW-1278">Translocase</keyword>
<dbReference type="Gene3D" id="1.10.3060.10">
    <property type="entry name" value="Helical scaffold and wing domains of SecA"/>
    <property type="match status" value="2"/>
</dbReference>
<dbReference type="Pfam" id="PF07517">
    <property type="entry name" value="SecA_DEAD"/>
    <property type="match status" value="1"/>
</dbReference>
<dbReference type="SUPFAM" id="SSF52540">
    <property type="entry name" value="P-loop containing nucleoside triphosphate hydrolases"/>
    <property type="match status" value="2"/>
</dbReference>
<evidence type="ECO:0000259" key="14">
    <source>
        <dbReference type="PROSITE" id="PS51196"/>
    </source>
</evidence>
<dbReference type="PROSITE" id="PS01312">
    <property type="entry name" value="SECA"/>
    <property type="match status" value="1"/>
</dbReference>
<dbReference type="GO" id="GO:0016464">
    <property type="term" value="F:chloroplast protein-transporting ATPase activity"/>
    <property type="evidence" value="ECO:0007669"/>
    <property type="project" value="UniProtKB-EC"/>
</dbReference>
<organism evidence="15 16">
    <name type="scientific">Klebsormidium nitens</name>
    <name type="common">Green alga</name>
    <name type="synonym">Ulothrix nitens</name>
    <dbReference type="NCBI Taxonomy" id="105231"/>
    <lineage>
        <taxon>Eukaryota</taxon>
        <taxon>Viridiplantae</taxon>
        <taxon>Streptophyta</taxon>
        <taxon>Klebsormidiophyceae</taxon>
        <taxon>Klebsormidiales</taxon>
        <taxon>Klebsormidiaceae</taxon>
        <taxon>Klebsormidium</taxon>
    </lineage>
</organism>
<dbReference type="Pfam" id="PF21090">
    <property type="entry name" value="P-loop_SecA"/>
    <property type="match status" value="1"/>
</dbReference>
<keyword evidence="4 11" id="KW-0547">Nucleotide-binding</keyword>
<dbReference type="InterPro" id="IPR036266">
    <property type="entry name" value="SecA_Wing/Scaffold_sf"/>
</dbReference>
<dbReference type="AlphaFoldDB" id="A0A1Y1I9Y0"/>
<dbReference type="PANTHER" id="PTHR30612">
    <property type="entry name" value="SECA INNER MEMBRANE COMPONENT OF SEC PROTEIN SECRETION SYSTEM"/>
    <property type="match status" value="1"/>
</dbReference>
<dbReference type="SMART" id="SM00958">
    <property type="entry name" value="SecA_PP_bind"/>
    <property type="match status" value="1"/>
</dbReference>
<dbReference type="InterPro" id="IPR036670">
    <property type="entry name" value="SecA_X-link_sf"/>
</dbReference>
<evidence type="ECO:0000256" key="5">
    <source>
        <dbReference type="ARBA" id="ARBA00022840"/>
    </source>
</evidence>
<feature type="domain" description="SecA family profile" evidence="14">
    <location>
        <begin position="168"/>
        <end position="901"/>
    </location>
</feature>
<dbReference type="Gene3D" id="3.40.50.300">
    <property type="entry name" value="P-loop containing nucleotide triphosphate hydrolases"/>
    <property type="match status" value="2"/>
</dbReference>
<keyword evidence="5 11" id="KW-0067">ATP-binding</keyword>
<dbReference type="CDD" id="cd17928">
    <property type="entry name" value="DEXDc_SecA"/>
    <property type="match status" value="1"/>
</dbReference>
<dbReference type="Gene3D" id="3.90.1440.10">
    <property type="entry name" value="SecA, preprotein cross-linking domain"/>
    <property type="match status" value="1"/>
</dbReference>
<dbReference type="STRING" id="105231.A0A1Y1I9Y0"/>
<dbReference type="PRINTS" id="PR00906">
    <property type="entry name" value="SECA"/>
</dbReference>
<evidence type="ECO:0000256" key="7">
    <source>
        <dbReference type="ARBA" id="ARBA00022967"/>
    </source>
</evidence>
<dbReference type="SUPFAM" id="SSF81886">
    <property type="entry name" value="Helical scaffold and wing domains of SecA"/>
    <property type="match status" value="2"/>
</dbReference>
<comment type="subcellular location">
    <subcellularLocation>
        <location evidence="1">Membrane</location>
        <topology evidence="1">Peripheral membrane protein</topology>
    </subcellularLocation>
</comment>
<dbReference type="GO" id="GO:0006886">
    <property type="term" value="P:intracellular protein transport"/>
    <property type="evidence" value="ECO:0007669"/>
    <property type="project" value="InterPro"/>
</dbReference>
<gene>
    <name evidence="15" type="ORF">KFL_002120020</name>
</gene>